<dbReference type="InterPro" id="IPR016032">
    <property type="entry name" value="Sig_transdc_resp-reg_C-effctor"/>
</dbReference>
<feature type="domain" description="OmpR/PhoB-type" evidence="5">
    <location>
        <begin position="99"/>
        <end position="210"/>
    </location>
</feature>
<gene>
    <name evidence="6" type="ORF">EK398_09900</name>
</gene>
<accession>A0A437UND1</accession>
<dbReference type="Proteomes" id="UP000288388">
    <property type="component" value="Unassembled WGS sequence"/>
</dbReference>
<sequence length="217" mass="25005">MKKILIITETILNEQNLQHKLQRLNCEVLVSESIIKSLSNKSYINWFSIVILSETLSYKTIDYLLNKLKDKKPILIKRDVHTTTKYSGNNIMKTSRLIDTEISLGDLREVISNVAPSTDDNEHNSKTDFLSLSILSRSEAKVLRFLESKKGKSINREELCKLVWEDGYEKKSKLAQISAIVKRINKKLSNNDFEDIYITTEWGAGYKLVGSIDELRY</sequence>
<dbReference type="InterPro" id="IPR001867">
    <property type="entry name" value="OmpR/PhoB-type_DNA-bd"/>
</dbReference>
<proteinExistence type="predicted"/>
<keyword evidence="3" id="KW-0804">Transcription</keyword>
<evidence type="ECO:0000313" key="6">
    <source>
        <dbReference type="EMBL" id="RVU95118.1"/>
    </source>
</evidence>
<name>A0A437UND1_ENTAV</name>
<dbReference type="GO" id="GO:0000160">
    <property type="term" value="P:phosphorelay signal transduction system"/>
    <property type="evidence" value="ECO:0007669"/>
    <property type="project" value="InterPro"/>
</dbReference>
<dbReference type="Pfam" id="PF00486">
    <property type="entry name" value="Trans_reg_C"/>
    <property type="match status" value="1"/>
</dbReference>
<dbReference type="GO" id="GO:0006355">
    <property type="term" value="P:regulation of DNA-templated transcription"/>
    <property type="evidence" value="ECO:0007669"/>
    <property type="project" value="InterPro"/>
</dbReference>
<dbReference type="SUPFAM" id="SSF46894">
    <property type="entry name" value="C-terminal effector domain of the bipartite response regulators"/>
    <property type="match status" value="1"/>
</dbReference>
<dbReference type="SMART" id="SM00862">
    <property type="entry name" value="Trans_reg_C"/>
    <property type="match status" value="1"/>
</dbReference>
<comment type="caution">
    <text evidence="6">The sequence shown here is derived from an EMBL/GenBank/DDBJ whole genome shotgun (WGS) entry which is preliminary data.</text>
</comment>
<evidence type="ECO:0000259" key="5">
    <source>
        <dbReference type="PROSITE" id="PS51755"/>
    </source>
</evidence>
<dbReference type="PROSITE" id="PS51755">
    <property type="entry name" value="OMPR_PHOB"/>
    <property type="match status" value="1"/>
</dbReference>
<dbReference type="InterPro" id="IPR036388">
    <property type="entry name" value="WH-like_DNA-bd_sf"/>
</dbReference>
<reference evidence="6 7" key="1">
    <citation type="submission" date="2018-12" db="EMBL/GenBank/DDBJ databases">
        <title>A novel vanA-carrying plasmid in a clinical isolate of Enterococcus avium.</title>
        <authorList>
            <person name="Bernasconi O.J."/>
            <person name="Luzzaro F."/>
            <person name="Endimiani A."/>
        </authorList>
    </citation>
    <scope>NUCLEOTIDE SEQUENCE [LARGE SCALE GENOMIC DNA]</scope>
    <source>
        <strain evidence="6 7">LC0559/18</strain>
    </source>
</reference>
<evidence type="ECO:0000256" key="3">
    <source>
        <dbReference type="ARBA" id="ARBA00023163"/>
    </source>
</evidence>
<organism evidence="6 7">
    <name type="scientific">Enterococcus avium</name>
    <name type="common">Streptococcus avium</name>
    <dbReference type="NCBI Taxonomy" id="33945"/>
    <lineage>
        <taxon>Bacteria</taxon>
        <taxon>Bacillati</taxon>
        <taxon>Bacillota</taxon>
        <taxon>Bacilli</taxon>
        <taxon>Lactobacillales</taxon>
        <taxon>Enterococcaceae</taxon>
        <taxon>Enterococcus</taxon>
    </lineage>
</organism>
<evidence type="ECO:0000313" key="7">
    <source>
        <dbReference type="Proteomes" id="UP000288388"/>
    </source>
</evidence>
<dbReference type="AlphaFoldDB" id="A0A437UND1"/>
<protein>
    <submittedName>
        <fullName evidence="6">Response regulator transcription factor</fullName>
    </submittedName>
</protein>
<evidence type="ECO:0000256" key="1">
    <source>
        <dbReference type="ARBA" id="ARBA00023015"/>
    </source>
</evidence>
<evidence type="ECO:0000256" key="2">
    <source>
        <dbReference type="ARBA" id="ARBA00023125"/>
    </source>
</evidence>
<evidence type="ECO:0000256" key="4">
    <source>
        <dbReference type="PROSITE-ProRule" id="PRU01091"/>
    </source>
</evidence>
<keyword evidence="2 4" id="KW-0238">DNA-binding</keyword>
<dbReference type="EMBL" id="RYZS01000001">
    <property type="protein sequence ID" value="RVU95118.1"/>
    <property type="molecule type" value="Genomic_DNA"/>
</dbReference>
<feature type="DNA-binding region" description="OmpR/PhoB-type" evidence="4">
    <location>
        <begin position="99"/>
        <end position="210"/>
    </location>
</feature>
<dbReference type="GO" id="GO:0003677">
    <property type="term" value="F:DNA binding"/>
    <property type="evidence" value="ECO:0007669"/>
    <property type="project" value="UniProtKB-UniRule"/>
</dbReference>
<dbReference type="RefSeq" id="WP_127978973.1">
    <property type="nucleotide sequence ID" value="NZ_JARPVY010000008.1"/>
</dbReference>
<dbReference type="Gene3D" id="1.10.10.10">
    <property type="entry name" value="Winged helix-like DNA-binding domain superfamily/Winged helix DNA-binding domain"/>
    <property type="match status" value="1"/>
</dbReference>
<keyword evidence="1" id="KW-0805">Transcription regulation</keyword>